<dbReference type="Gene3D" id="2.10.90.10">
    <property type="entry name" value="Cystine-knot cytokines"/>
    <property type="match status" value="1"/>
</dbReference>
<accession>A0A9X0CNP9</accession>
<dbReference type="InterPro" id="IPR015615">
    <property type="entry name" value="TGF-beta-rel"/>
</dbReference>
<sequence>MQENLQLSLDIAVKGTNSLEIDGGDVSGNGGPLHPFLAVDTEEKQQVNRQKRQVVDECPVTRPETCCRLHPFEVDVSDISWDFIIAPKTLNISACAGSCGSPRHAFYRSRNLTRAIAFNEMNMLKPQCCVPKRMGSLSLIYFDHNQAIQKTEFPNLKVLSCHCTF</sequence>
<comment type="subcellular location">
    <subcellularLocation>
        <location evidence="1">Secreted</location>
    </subcellularLocation>
</comment>
<protein>
    <recommendedName>
        <fullName evidence="5">TGF-beta family profile domain-containing protein</fullName>
    </recommendedName>
</protein>
<dbReference type="SMART" id="SM00204">
    <property type="entry name" value="TGFB"/>
    <property type="match status" value="1"/>
</dbReference>
<feature type="domain" description="TGF-beta family profile" evidence="5">
    <location>
        <begin position="49"/>
        <end position="164"/>
    </location>
</feature>
<dbReference type="Proteomes" id="UP001163046">
    <property type="component" value="Unassembled WGS sequence"/>
</dbReference>
<evidence type="ECO:0000256" key="4">
    <source>
        <dbReference type="RuleBase" id="RU000354"/>
    </source>
</evidence>
<dbReference type="PANTHER" id="PTHR11848">
    <property type="entry name" value="TGF-BETA FAMILY"/>
    <property type="match status" value="1"/>
</dbReference>
<keyword evidence="3" id="KW-0964">Secreted</keyword>
<reference evidence="6" key="1">
    <citation type="submission" date="2023-01" db="EMBL/GenBank/DDBJ databases">
        <title>Genome assembly of the deep-sea coral Lophelia pertusa.</title>
        <authorList>
            <person name="Herrera S."/>
            <person name="Cordes E."/>
        </authorList>
    </citation>
    <scope>NUCLEOTIDE SEQUENCE</scope>
    <source>
        <strain evidence="6">USNM1676648</strain>
        <tissue evidence="6">Polyp</tissue>
    </source>
</reference>
<evidence type="ECO:0000259" key="5">
    <source>
        <dbReference type="PROSITE" id="PS51362"/>
    </source>
</evidence>
<evidence type="ECO:0000256" key="1">
    <source>
        <dbReference type="ARBA" id="ARBA00004613"/>
    </source>
</evidence>
<organism evidence="6 7">
    <name type="scientific">Desmophyllum pertusum</name>
    <dbReference type="NCBI Taxonomy" id="174260"/>
    <lineage>
        <taxon>Eukaryota</taxon>
        <taxon>Metazoa</taxon>
        <taxon>Cnidaria</taxon>
        <taxon>Anthozoa</taxon>
        <taxon>Hexacorallia</taxon>
        <taxon>Scleractinia</taxon>
        <taxon>Caryophylliina</taxon>
        <taxon>Caryophylliidae</taxon>
        <taxon>Desmophyllum</taxon>
    </lineage>
</organism>
<dbReference type="GO" id="GO:0005615">
    <property type="term" value="C:extracellular space"/>
    <property type="evidence" value="ECO:0007669"/>
    <property type="project" value="TreeGrafter"/>
</dbReference>
<dbReference type="GO" id="GO:0005125">
    <property type="term" value="F:cytokine activity"/>
    <property type="evidence" value="ECO:0007669"/>
    <property type="project" value="TreeGrafter"/>
</dbReference>
<dbReference type="PROSITE" id="PS51362">
    <property type="entry name" value="TGF_BETA_2"/>
    <property type="match status" value="1"/>
</dbReference>
<evidence type="ECO:0000256" key="3">
    <source>
        <dbReference type="ARBA" id="ARBA00022525"/>
    </source>
</evidence>
<dbReference type="OrthoDB" id="8997642at2759"/>
<dbReference type="InterPro" id="IPR029034">
    <property type="entry name" value="Cystine-knot_cytokine"/>
</dbReference>
<gene>
    <name evidence="6" type="ORF">OS493_036434</name>
</gene>
<dbReference type="SUPFAM" id="SSF57501">
    <property type="entry name" value="Cystine-knot cytokines"/>
    <property type="match status" value="1"/>
</dbReference>
<dbReference type="AlphaFoldDB" id="A0A9X0CNP9"/>
<evidence type="ECO:0000313" key="6">
    <source>
        <dbReference type="EMBL" id="KAJ7369791.1"/>
    </source>
</evidence>
<comment type="caution">
    <text evidence="6">The sequence shown here is derived from an EMBL/GenBank/DDBJ whole genome shotgun (WGS) entry which is preliminary data.</text>
</comment>
<proteinExistence type="inferred from homology"/>
<keyword evidence="4" id="KW-0339">Growth factor</keyword>
<dbReference type="EMBL" id="MU826886">
    <property type="protein sequence ID" value="KAJ7369791.1"/>
    <property type="molecule type" value="Genomic_DNA"/>
</dbReference>
<comment type="similarity">
    <text evidence="2 4">Belongs to the TGF-beta family.</text>
</comment>
<dbReference type="InterPro" id="IPR001839">
    <property type="entry name" value="TGF-b_C"/>
</dbReference>
<dbReference type="GO" id="GO:0008083">
    <property type="term" value="F:growth factor activity"/>
    <property type="evidence" value="ECO:0007669"/>
    <property type="project" value="UniProtKB-KW"/>
</dbReference>
<evidence type="ECO:0000256" key="2">
    <source>
        <dbReference type="ARBA" id="ARBA00006656"/>
    </source>
</evidence>
<evidence type="ECO:0000313" key="7">
    <source>
        <dbReference type="Proteomes" id="UP001163046"/>
    </source>
</evidence>
<keyword evidence="7" id="KW-1185">Reference proteome</keyword>
<name>A0A9X0CNP9_9CNID</name>
<dbReference type="Pfam" id="PF00019">
    <property type="entry name" value="TGF_beta"/>
    <property type="match status" value="1"/>
</dbReference>